<keyword evidence="2" id="KW-0812">Transmembrane</keyword>
<accession>A0ABU8VD14</accession>
<evidence type="ECO:0000313" key="4">
    <source>
        <dbReference type="Proteomes" id="UP001365846"/>
    </source>
</evidence>
<feature type="transmembrane region" description="Helical" evidence="2">
    <location>
        <begin position="336"/>
        <end position="365"/>
    </location>
</feature>
<feature type="transmembrane region" description="Helical" evidence="2">
    <location>
        <begin position="268"/>
        <end position="289"/>
    </location>
</feature>
<organism evidence="3 4">
    <name type="scientific">Variovorax ureilyticus</name>
    <dbReference type="NCBI Taxonomy" id="1836198"/>
    <lineage>
        <taxon>Bacteria</taxon>
        <taxon>Pseudomonadati</taxon>
        <taxon>Pseudomonadota</taxon>
        <taxon>Betaproteobacteria</taxon>
        <taxon>Burkholderiales</taxon>
        <taxon>Comamonadaceae</taxon>
        <taxon>Variovorax</taxon>
    </lineage>
</organism>
<keyword evidence="4" id="KW-1185">Reference proteome</keyword>
<proteinExistence type="predicted"/>
<keyword evidence="2" id="KW-0472">Membrane</keyword>
<evidence type="ECO:0000313" key="3">
    <source>
        <dbReference type="EMBL" id="MEJ8810905.1"/>
    </source>
</evidence>
<protein>
    <submittedName>
        <fullName evidence="3">Permease</fullName>
    </submittedName>
</protein>
<dbReference type="EMBL" id="JBBKZU010000003">
    <property type="protein sequence ID" value="MEJ8810905.1"/>
    <property type="molecule type" value="Genomic_DNA"/>
</dbReference>
<feature type="region of interest" description="Disordered" evidence="1">
    <location>
        <begin position="1"/>
        <end position="23"/>
    </location>
</feature>
<reference evidence="3 4" key="1">
    <citation type="submission" date="2024-03" db="EMBL/GenBank/DDBJ databases">
        <title>Novel species of the genus Variovorax.</title>
        <authorList>
            <person name="Liu Q."/>
            <person name="Xin Y.-H."/>
        </authorList>
    </citation>
    <scope>NUCLEOTIDE SEQUENCE [LARGE SCALE GENOMIC DNA]</scope>
    <source>
        <strain evidence="3 4">KACC 18899</strain>
    </source>
</reference>
<feature type="transmembrane region" description="Helical" evidence="2">
    <location>
        <begin position="188"/>
        <end position="212"/>
    </location>
</feature>
<comment type="caution">
    <text evidence="3">The sequence shown here is derived from an EMBL/GenBank/DDBJ whole genome shotgun (WGS) entry which is preliminary data.</text>
</comment>
<feature type="transmembrane region" description="Helical" evidence="2">
    <location>
        <begin position="233"/>
        <end position="262"/>
    </location>
</feature>
<feature type="transmembrane region" description="Helical" evidence="2">
    <location>
        <begin position="40"/>
        <end position="67"/>
    </location>
</feature>
<dbReference type="Proteomes" id="UP001365846">
    <property type="component" value="Unassembled WGS sequence"/>
</dbReference>
<feature type="transmembrane region" description="Helical" evidence="2">
    <location>
        <begin position="296"/>
        <end position="316"/>
    </location>
</feature>
<evidence type="ECO:0000256" key="1">
    <source>
        <dbReference type="SAM" id="MobiDB-lite"/>
    </source>
</evidence>
<name>A0ABU8VD14_9BURK</name>
<evidence type="ECO:0000256" key="2">
    <source>
        <dbReference type="SAM" id="Phobius"/>
    </source>
</evidence>
<feature type="transmembrane region" description="Helical" evidence="2">
    <location>
        <begin position="102"/>
        <end position="121"/>
    </location>
</feature>
<gene>
    <name evidence="3" type="ORF">WKW77_07475</name>
</gene>
<sequence>MKSAPSPSAAPAPPSSSLEQPTRVSEPFAAAPRSVVAASYLLIAGTLLLVMWQGLLPGLLCVCIGFLGTRWIARMLDASLRGSRKLSANDPAWTMTRPFARVAAATVVMLAPIGLLILGFAEAREFVLDAPDQYKELLDFVARTILELRLKLPAEIAAYLPEGAAEVQRTVAGYLRTQAGSLALTGRAWLGGLLFAYVGLIVGALAAVANQAPSRRPLARQLRERVILFGEAFGQIVAAQFWIAAFNTLLTAVFLLFLLPAWKMELPYTPALITLTFVAGLVPIVGNLVCNTVITLVGLSVSPIVALACLAFLILIHKAEYLINAKVVGSRTQMSVWELLAVMFVAEAVYGPAGLVAAPLFYAYLKKELKAAELV</sequence>
<keyword evidence="2" id="KW-1133">Transmembrane helix</keyword>
<dbReference type="RefSeq" id="WP_340356228.1">
    <property type="nucleotide sequence ID" value="NZ_JBBKZU010000003.1"/>
</dbReference>